<protein>
    <submittedName>
        <fullName evidence="6">ERI1 exoribonuclease 2-like</fullName>
    </submittedName>
</protein>
<proteinExistence type="predicted"/>
<evidence type="ECO:0000256" key="3">
    <source>
        <dbReference type="ARBA" id="ARBA00022839"/>
    </source>
</evidence>
<dbReference type="InParanoid" id="A0A6I8W580"/>
<reference evidence="6" key="1">
    <citation type="submission" date="2025-08" db="UniProtKB">
        <authorList>
            <consortium name="RefSeq"/>
        </authorList>
    </citation>
    <scope>IDENTIFICATION</scope>
    <source>
        <strain evidence="6">MV-25-SWS-2005</strain>
        <tissue evidence="6">Whole body</tissue>
    </source>
</reference>
<dbReference type="SUPFAM" id="SSF53098">
    <property type="entry name" value="Ribonuclease H-like"/>
    <property type="match status" value="1"/>
</dbReference>
<dbReference type="GO" id="GO:0000175">
    <property type="term" value="F:3'-5'-RNA exonuclease activity"/>
    <property type="evidence" value="ECO:0007669"/>
    <property type="project" value="InterPro"/>
</dbReference>
<dbReference type="AlphaFoldDB" id="A0A6I8W580"/>
<organism evidence="5 6">
    <name type="scientific">Drosophila pseudoobscura pseudoobscura</name>
    <name type="common">Fruit fly</name>
    <dbReference type="NCBI Taxonomy" id="46245"/>
    <lineage>
        <taxon>Eukaryota</taxon>
        <taxon>Metazoa</taxon>
        <taxon>Ecdysozoa</taxon>
        <taxon>Arthropoda</taxon>
        <taxon>Hexapoda</taxon>
        <taxon>Insecta</taxon>
        <taxon>Pterygota</taxon>
        <taxon>Neoptera</taxon>
        <taxon>Endopterygota</taxon>
        <taxon>Diptera</taxon>
        <taxon>Brachycera</taxon>
        <taxon>Muscomorpha</taxon>
        <taxon>Ephydroidea</taxon>
        <taxon>Drosophilidae</taxon>
        <taxon>Drosophila</taxon>
        <taxon>Sophophora</taxon>
    </lineage>
</organism>
<keyword evidence="5" id="KW-1185">Reference proteome</keyword>
<sequence>MHPFTYAISVDFEATCWVNQPAQQFRLSEIIEFPAILVNLKTGMVEAEFHKYVMPVEKPQLSEYCTSLTGIQQKTVEAGVPLQTALNSFIEWLKKELSARNLVLPKMSMTNPQGNCFFVTWTNWDFGICLAKECARKNIRKPTCFNQWIDAKAIYQKWYKYRPFSFNNALEHVRLTFQGRAHSGIDDAKNLGSLICKMFRDGAPFSITKDLTPHKELNENRGF</sequence>
<dbReference type="Proteomes" id="UP000001819">
    <property type="component" value="Chromosome X"/>
</dbReference>
<keyword evidence="2" id="KW-0378">Hydrolase</keyword>
<evidence type="ECO:0000313" key="5">
    <source>
        <dbReference type="Proteomes" id="UP000001819"/>
    </source>
</evidence>
<dbReference type="Gene3D" id="3.30.420.10">
    <property type="entry name" value="Ribonuclease H-like superfamily/Ribonuclease H"/>
    <property type="match status" value="1"/>
</dbReference>
<dbReference type="InterPro" id="IPR036397">
    <property type="entry name" value="RNaseH_sf"/>
</dbReference>
<dbReference type="PANTHER" id="PTHR23044">
    <property type="entry name" value="3'-5' EXONUCLEASE ERI1-RELATED"/>
    <property type="match status" value="1"/>
</dbReference>
<gene>
    <name evidence="6" type="primary">LOC117184527</name>
</gene>
<dbReference type="PANTHER" id="PTHR23044:SF61">
    <property type="entry name" value="3'-5' EXORIBONUCLEASE 1-RELATED"/>
    <property type="match status" value="1"/>
</dbReference>
<dbReference type="RefSeq" id="XP_033238530.1">
    <property type="nucleotide sequence ID" value="XM_033382639.1"/>
</dbReference>
<name>A0A6I8W580_DROPS</name>
<dbReference type="Pfam" id="PF00929">
    <property type="entry name" value="RNase_T"/>
    <property type="match status" value="1"/>
</dbReference>
<feature type="domain" description="Exonuclease" evidence="4">
    <location>
        <begin position="6"/>
        <end position="204"/>
    </location>
</feature>
<keyword evidence="1" id="KW-0540">Nuclease</keyword>
<dbReference type="KEGG" id="dpo:117184527"/>
<dbReference type="InterPro" id="IPR051274">
    <property type="entry name" value="3-5_Exoribonuclease"/>
</dbReference>
<dbReference type="InterPro" id="IPR047201">
    <property type="entry name" value="ERI-1_3'hExo-like"/>
</dbReference>
<evidence type="ECO:0000256" key="2">
    <source>
        <dbReference type="ARBA" id="ARBA00022801"/>
    </source>
</evidence>
<dbReference type="CDD" id="cd06133">
    <property type="entry name" value="ERI-1_3'hExo_like"/>
    <property type="match status" value="1"/>
</dbReference>
<evidence type="ECO:0000256" key="1">
    <source>
        <dbReference type="ARBA" id="ARBA00022722"/>
    </source>
</evidence>
<keyword evidence="3" id="KW-0269">Exonuclease</keyword>
<dbReference type="InterPro" id="IPR012337">
    <property type="entry name" value="RNaseH-like_sf"/>
</dbReference>
<dbReference type="SMART" id="SM00479">
    <property type="entry name" value="EXOIII"/>
    <property type="match status" value="1"/>
</dbReference>
<accession>A0A6I8W580</accession>
<dbReference type="InterPro" id="IPR013520">
    <property type="entry name" value="Ribonucl_H"/>
</dbReference>
<dbReference type="GO" id="GO:0003676">
    <property type="term" value="F:nucleic acid binding"/>
    <property type="evidence" value="ECO:0007669"/>
    <property type="project" value="InterPro"/>
</dbReference>
<evidence type="ECO:0000313" key="6">
    <source>
        <dbReference type="RefSeq" id="XP_033238530.1"/>
    </source>
</evidence>
<evidence type="ECO:0000259" key="4">
    <source>
        <dbReference type="SMART" id="SM00479"/>
    </source>
</evidence>